<sequence>MEIDYAVAWRFVDAGGRRLQLRFRPNATSPDDPGKFDCLGQLVAVSDSCYSDYDELAISRPNVLQADVDAAIVGWEDWATLLKHGVSRWISLTDIQRRIDAAGLGLTDSSLADRCRDCVRPYLSGGMESTTSPHAVSRRGWH</sequence>
<reference evidence="1 2" key="1">
    <citation type="submission" date="2017-10" db="EMBL/GenBank/DDBJ databases">
        <authorList>
            <consortium name="Urmite Genomes"/>
        </authorList>
    </citation>
    <scope>NUCLEOTIDE SEQUENCE [LARGE SCALE GENOMIC DNA]</scope>
    <source>
        <strain evidence="1 2">FB-527</strain>
    </source>
</reference>
<dbReference type="EMBL" id="OCTY01000002">
    <property type="protein sequence ID" value="SOJ54740.1"/>
    <property type="molecule type" value="Genomic_DNA"/>
</dbReference>
<dbReference type="Proteomes" id="UP000554965">
    <property type="component" value="Unassembled WGS sequence"/>
</dbReference>
<accession>A0A7Z7IM49</accession>
<keyword evidence="2" id="KW-1185">Reference proteome</keyword>
<organism evidence="1 2">
    <name type="scientific">Mycobacterium simulans</name>
    <dbReference type="NCBI Taxonomy" id="627089"/>
    <lineage>
        <taxon>Bacteria</taxon>
        <taxon>Bacillati</taxon>
        <taxon>Actinomycetota</taxon>
        <taxon>Actinomycetes</taxon>
        <taxon>Mycobacteriales</taxon>
        <taxon>Mycobacteriaceae</taxon>
        <taxon>Mycobacterium</taxon>
    </lineage>
</organism>
<dbReference type="RefSeq" id="WP_186242729.1">
    <property type="nucleotide sequence ID" value="NZ_OCTY01000002.1"/>
</dbReference>
<evidence type="ECO:0000313" key="1">
    <source>
        <dbReference type="EMBL" id="SOJ54740.1"/>
    </source>
</evidence>
<comment type="caution">
    <text evidence="1">The sequence shown here is derived from an EMBL/GenBank/DDBJ whole genome shotgun (WGS) entry which is preliminary data.</text>
</comment>
<name>A0A7Z7IM49_9MYCO</name>
<protein>
    <submittedName>
        <fullName evidence="1">Uncharacterized protein</fullName>
    </submittedName>
</protein>
<evidence type="ECO:0000313" key="2">
    <source>
        <dbReference type="Proteomes" id="UP000554965"/>
    </source>
</evidence>
<dbReference type="AlphaFoldDB" id="A0A7Z7IM49"/>
<gene>
    <name evidence="1" type="ORF">MSIMFB_02233</name>
</gene>
<proteinExistence type="predicted"/>